<evidence type="ECO:0000313" key="2">
    <source>
        <dbReference type="EMBL" id="SCM50941.1"/>
    </source>
</evidence>
<dbReference type="AlphaFoldDB" id="A0A1C6YVV7"/>
<gene>
    <name evidence="2" type="ORF">BN1044_00390</name>
</gene>
<reference evidence="2 3" key="1">
    <citation type="submission" date="2016-09" db="EMBL/GenBank/DDBJ databases">
        <authorList>
            <person name="Capua I."/>
            <person name="De Benedictis P."/>
            <person name="Joannis T."/>
            <person name="Lombin L.H."/>
            <person name="Cattoli G."/>
        </authorList>
    </citation>
    <scope>NUCLEOTIDE SEQUENCE [LARGE SCALE GENOMIC DNA]</scope>
    <source>
        <strain evidence="2 3">GB001</strain>
    </source>
</reference>
<dbReference type="OrthoDB" id="6830692at2"/>
<feature type="transmembrane region" description="Helical" evidence="1">
    <location>
        <begin position="51"/>
        <end position="73"/>
    </location>
</feature>
<keyword evidence="1" id="KW-0472">Membrane</keyword>
<proteinExistence type="predicted"/>
<feature type="transmembrane region" description="Helical" evidence="1">
    <location>
        <begin position="21"/>
        <end position="39"/>
    </location>
</feature>
<dbReference type="EMBL" id="FMIQ01000006">
    <property type="protein sequence ID" value="SCM50941.1"/>
    <property type="molecule type" value="Genomic_DNA"/>
</dbReference>
<evidence type="ECO:0000256" key="1">
    <source>
        <dbReference type="SAM" id="Phobius"/>
    </source>
</evidence>
<evidence type="ECO:0000313" key="3">
    <source>
        <dbReference type="Proteomes" id="UP000094844"/>
    </source>
</evidence>
<organism evidence="2 3">
    <name type="scientific">Hafnia alvei</name>
    <dbReference type="NCBI Taxonomy" id="569"/>
    <lineage>
        <taxon>Bacteria</taxon>
        <taxon>Pseudomonadati</taxon>
        <taxon>Pseudomonadota</taxon>
        <taxon>Gammaproteobacteria</taxon>
        <taxon>Enterobacterales</taxon>
        <taxon>Hafniaceae</taxon>
        <taxon>Hafnia</taxon>
    </lineage>
</organism>
<dbReference type="Proteomes" id="UP000094844">
    <property type="component" value="Unassembled WGS sequence"/>
</dbReference>
<protein>
    <submittedName>
        <fullName evidence="2">Uncharacterized protein</fullName>
    </submittedName>
</protein>
<keyword evidence="1" id="KW-1133">Transmembrane helix</keyword>
<sequence>MKFPPEYPDYITPGPIGWRRWGILLAAIWLIGSFLALLLRSTEQAPSGLAFWFFIIGFPTLFWALALAIRYLLLQIGLKNRSSYQQVVEQEQNDWWQERSLGIAIEKVYLIGPLGDEQSLYSGIMTGGTPPPNNPTLLSLRYPLLLNMPMVREQGLARHLAQQLINSPEIKSRWQSLAYVSWFGDEASFQVFIETIKSAVNNISFVRLDLKCIDDIDHVIDVFQQSVDANKWMLCAGTYSLSQSADAIPAGEAGFAWIASQAGKALLHRAEEMDVASDVEAGIAARHLERYAHLDDMPECCLAMDQKSMAEFQPGGWSAIEHILTPYWGALGEISPYIAISMSLLHTLDIQQPCGWMSQCTENKMVIGVTVPYGNR</sequence>
<accession>A0A1C6YVV7</accession>
<name>A0A1C6YVV7_HAFAL</name>
<dbReference type="RefSeq" id="WP_072307333.1">
    <property type="nucleotide sequence ID" value="NZ_FMIQ01000006.1"/>
</dbReference>
<keyword evidence="1" id="KW-0812">Transmembrane</keyword>